<evidence type="ECO:0000313" key="2">
    <source>
        <dbReference type="EMBL" id="MEJ6399762.1"/>
    </source>
</evidence>
<protein>
    <submittedName>
        <fullName evidence="2">Alpha/beta hydrolase</fullName>
    </submittedName>
</protein>
<dbReference type="GO" id="GO:0016787">
    <property type="term" value="F:hydrolase activity"/>
    <property type="evidence" value="ECO:0007669"/>
    <property type="project" value="UniProtKB-KW"/>
</dbReference>
<reference evidence="2 3" key="1">
    <citation type="submission" date="2023-10" db="EMBL/GenBank/DDBJ databases">
        <title>Nicoliella lavandulae sp. nov. isolated from Lavandula angustifolia flowers.</title>
        <authorList>
            <person name="Alcantara C."/>
            <person name="Zuniga M."/>
            <person name="Landete J.M."/>
            <person name="Monedero V."/>
        </authorList>
    </citation>
    <scope>NUCLEOTIDE SEQUENCE [LARGE SCALE GENOMIC DNA]</scope>
    <source>
        <strain evidence="2 3">Es01</strain>
    </source>
</reference>
<dbReference type="EMBL" id="JAWMWH010000001">
    <property type="protein sequence ID" value="MEJ6399762.1"/>
    <property type="molecule type" value="Genomic_DNA"/>
</dbReference>
<keyword evidence="1" id="KW-0812">Transmembrane</keyword>
<comment type="caution">
    <text evidence="2">The sequence shown here is derived from an EMBL/GenBank/DDBJ whole genome shotgun (WGS) entry which is preliminary data.</text>
</comment>
<sequence>MSKHLKQTIMLVVALIVVLSAAIFYNVKNNDSKSSKKADQPVPTLYVNGANTTTNAANHLLTIGDRDGGTQSLKITFDKQGDPVYKGKLTKKTSQPLIKVTFNPKTSVFYQERGLYHVLQHLKSKYDYDNYNIVGFGGGAVAALAVASDKDTSIPDLSELISIGAGYNGIMKVNDKANSNHLSSSGKPLIMRKQTAQYPSYKELSLNTKTLPKDVKILNIYGNSAGKGNNDGVITTNSAESLKYLVHERTDSYQGVKLTGSDASHNGLNNHPVVDRLVERSLFDKC</sequence>
<dbReference type="InterPro" id="IPR010315">
    <property type="entry name" value="DUF915_hydro-like"/>
</dbReference>
<organism evidence="2 3">
    <name type="scientific">Nicoliella lavandulae</name>
    <dbReference type="NCBI Taxonomy" id="3082954"/>
    <lineage>
        <taxon>Bacteria</taxon>
        <taxon>Bacillati</taxon>
        <taxon>Bacillota</taxon>
        <taxon>Bacilli</taxon>
        <taxon>Lactobacillales</taxon>
        <taxon>Lactobacillaceae</taxon>
        <taxon>Nicoliella</taxon>
    </lineage>
</organism>
<keyword evidence="3" id="KW-1185">Reference proteome</keyword>
<dbReference type="RefSeq" id="WP_339959603.1">
    <property type="nucleotide sequence ID" value="NZ_JAWMWH010000001.1"/>
</dbReference>
<gene>
    <name evidence="2" type="ORF">R4146_00980</name>
</gene>
<keyword evidence="2" id="KW-0378">Hydrolase</keyword>
<dbReference type="Gene3D" id="3.40.50.1820">
    <property type="entry name" value="alpha/beta hydrolase"/>
    <property type="match status" value="1"/>
</dbReference>
<evidence type="ECO:0000313" key="3">
    <source>
        <dbReference type="Proteomes" id="UP001370590"/>
    </source>
</evidence>
<evidence type="ECO:0000256" key="1">
    <source>
        <dbReference type="SAM" id="Phobius"/>
    </source>
</evidence>
<proteinExistence type="predicted"/>
<name>A0ABU8SKN0_9LACO</name>
<feature type="transmembrane region" description="Helical" evidence="1">
    <location>
        <begin position="9"/>
        <end position="27"/>
    </location>
</feature>
<keyword evidence="1" id="KW-0472">Membrane</keyword>
<accession>A0ABU8SKN0</accession>
<dbReference type="InterPro" id="IPR029058">
    <property type="entry name" value="AB_hydrolase_fold"/>
</dbReference>
<keyword evidence="1" id="KW-1133">Transmembrane helix</keyword>
<dbReference type="Pfam" id="PF06028">
    <property type="entry name" value="DUF915"/>
    <property type="match status" value="1"/>
</dbReference>
<dbReference type="Proteomes" id="UP001370590">
    <property type="component" value="Unassembled WGS sequence"/>
</dbReference>